<gene>
    <name evidence="1" type="ORF">CVIRNUC_000301</name>
</gene>
<dbReference type="EMBL" id="CAUYUE010000001">
    <property type="protein sequence ID" value="CAK0733596.1"/>
    <property type="molecule type" value="Genomic_DNA"/>
</dbReference>
<proteinExistence type="predicted"/>
<protein>
    <submittedName>
        <fullName evidence="1">Uncharacterized protein</fullName>
    </submittedName>
</protein>
<name>A0AAV1HQM7_9CHLO</name>
<evidence type="ECO:0000313" key="2">
    <source>
        <dbReference type="Proteomes" id="UP001314263"/>
    </source>
</evidence>
<evidence type="ECO:0000313" key="1">
    <source>
        <dbReference type="EMBL" id="CAK0733596.1"/>
    </source>
</evidence>
<keyword evidence="2" id="KW-1185">Reference proteome</keyword>
<comment type="caution">
    <text evidence="1">The sequence shown here is derived from an EMBL/GenBank/DDBJ whole genome shotgun (WGS) entry which is preliminary data.</text>
</comment>
<organism evidence="1 2">
    <name type="scientific">Coccomyxa viridis</name>
    <dbReference type="NCBI Taxonomy" id="1274662"/>
    <lineage>
        <taxon>Eukaryota</taxon>
        <taxon>Viridiplantae</taxon>
        <taxon>Chlorophyta</taxon>
        <taxon>core chlorophytes</taxon>
        <taxon>Trebouxiophyceae</taxon>
        <taxon>Trebouxiophyceae incertae sedis</taxon>
        <taxon>Coccomyxaceae</taxon>
        <taxon>Coccomyxa</taxon>
    </lineage>
</organism>
<accession>A0AAV1HQM7</accession>
<reference evidence="1 2" key="1">
    <citation type="submission" date="2023-10" db="EMBL/GenBank/DDBJ databases">
        <authorList>
            <person name="Maclean D."/>
            <person name="Macfadyen A."/>
        </authorList>
    </citation>
    <scope>NUCLEOTIDE SEQUENCE [LARGE SCALE GENOMIC DNA]</scope>
</reference>
<dbReference type="Proteomes" id="UP001314263">
    <property type="component" value="Unassembled WGS sequence"/>
</dbReference>
<sequence>MEEQPCKAVSQAEDARSELWANIKATRFSPDALPDNDPSALQSAHLLSPPYSWTTMTHTSDIMPQGRLKLIHTHGTVAKISFDTRTDSRFSGIFQSGGIGLARLSLARQTGPYTPGMGLKIFVNAGPSLNFLTMYKLDGQDPDRNFFGHPFTNILTPPEAIPLRLVEAAFKVSVATVSVIPKDRPESPEILPLLEAAQTRADGRKVPPAEARTPFKIIFEPTKEVQGLYAKQLAAEPEGDMRMALGSLPTGTVLYNVLLTATRAPDAERHLAGTITMTSTFVASKFGDENLFFQHMRHRDMAL</sequence>
<dbReference type="AlphaFoldDB" id="A0AAV1HQM7"/>